<keyword evidence="2" id="KW-1185">Reference proteome</keyword>
<organism evidence="1 2">
    <name type="scientific">Sphingobacterium nematocida</name>
    <dbReference type="NCBI Taxonomy" id="1513896"/>
    <lineage>
        <taxon>Bacteria</taxon>
        <taxon>Pseudomonadati</taxon>
        <taxon>Bacteroidota</taxon>
        <taxon>Sphingobacteriia</taxon>
        <taxon>Sphingobacteriales</taxon>
        <taxon>Sphingobacteriaceae</taxon>
        <taxon>Sphingobacterium</taxon>
    </lineage>
</organism>
<dbReference type="STRING" id="1513896.SAMN05660841_00361"/>
<evidence type="ECO:0000313" key="2">
    <source>
        <dbReference type="Proteomes" id="UP000190150"/>
    </source>
</evidence>
<dbReference type="AlphaFoldDB" id="A0A1T5B0K1"/>
<evidence type="ECO:0008006" key="3">
    <source>
        <dbReference type="Google" id="ProtNLM"/>
    </source>
</evidence>
<reference evidence="2" key="1">
    <citation type="submission" date="2017-02" db="EMBL/GenBank/DDBJ databases">
        <authorList>
            <person name="Varghese N."/>
            <person name="Submissions S."/>
        </authorList>
    </citation>
    <scope>NUCLEOTIDE SEQUENCE [LARGE SCALE GENOMIC DNA]</scope>
    <source>
        <strain evidence="2">DSM 24091</strain>
    </source>
</reference>
<gene>
    <name evidence="1" type="ORF">SAMN05660841_00361</name>
</gene>
<dbReference type="Proteomes" id="UP000190150">
    <property type="component" value="Unassembled WGS sequence"/>
</dbReference>
<name>A0A1T5B0K1_9SPHI</name>
<accession>A0A1T5B0K1</accession>
<protein>
    <recommendedName>
        <fullName evidence="3">PemK-like, MazF-like toxin of type II toxin-antitoxin system</fullName>
    </recommendedName>
</protein>
<proteinExistence type="predicted"/>
<dbReference type="RefSeq" id="WP_079640709.1">
    <property type="nucleotide sequence ID" value="NZ_FUZF01000001.1"/>
</dbReference>
<evidence type="ECO:0000313" key="1">
    <source>
        <dbReference type="EMBL" id="SKB40851.1"/>
    </source>
</evidence>
<dbReference type="OrthoDB" id="1348281at2"/>
<sequence>MFTAGNILYFTPFYFKNGSPSKNKYFIVLKDVDGQLILASLPSSKIYLPHRIAEDHGCIEVPEGCINCYLFVRDQVIGQQGFSFPVLTAIYGQQIDTYDRASIAHQYPIQGVHYNVVDCLLPAELEAVLDCLRHSSSVSRKYKKIL</sequence>
<dbReference type="EMBL" id="FUZF01000001">
    <property type="protein sequence ID" value="SKB40851.1"/>
    <property type="molecule type" value="Genomic_DNA"/>
</dbReference>